<sequence>MNYKSVPLASSDMDILHTTSPTAAATTGNRRIDVTEMDAATLAEYVDDELADATVRLERRANRTYLVADGVN</sequence>
<reference evidence="2" key="1">
    <citation type="submission" date="2016-10" db="EMBL/GenBank/DDBJ databases">
        <authorList>
            <person name="Varghese N."/>
            <person name="Submissions S."/>
        </authorList>
    </citation>
    <scope>NUCLEOTIDE SEQUENCE [LARGE SCALE GENOMIC DNA]</scope>
    <source>
        <strain evidence="2">CGMCC 1.10121</strain>
    </source>
</reference>
<gene>
    <name evidence="1" type="ORF">SAMN04487948_102466</name>
</gene>
<organism evidence="1 2">
    <name type="scientific">Halogranum amylolyticum</name>
    <dbReference type="NCBI Taxonomy" id="660520"/>
    <lineage>
        <taxon>Archaea</taxon>
        <taxon>Methanobacteriati</taxon>
        <taxon>Methanobacteriota</taxon>
        <taxon>Stenosarchaea group</taxon>
        <taxon>Halobacteria</taxon>
        <taxon>Halobacteriales</taxon>
        <taxon>Haloferacaceae</taxon>
    </lineage>
</organism>
<name>A0A1H8PSZ0_9EURY</name>
<dbReference type="AlphaFoldDB" id="A0A1H8PSZ0"/>
<dbReference type="EMBL" id="FODV01000002">
    <property type="protein sequence ID" value="SEO44876.1"/>
    <property type="molecule type" value="Genomic_DNA"/>
</dbReference>
<proteinExistence type="predicted"/>
<evidence type="ECO:0000313" key="2">
    <source>
        <dbReference type="Proteomes" id="UP000199126"/>
    </source>
</evidence>
<evidence type="ECO:0000313" key="1">
    <source>
        <dbReference type="EMBL" id="SEO44876.1"/>
    </source>
</evidence>
<accession>A0A1H8PSZ0</accession>
<dbReference type="Proteomes" id="UP000199126">
    <property type="component" value="Unassembled WGS sequence"/>
</dbReference>
<keyword evidence="2" id="KW-1185">Reference proteome</keyword>
<protein>
    <submittedName>
        <fullName evidence="1">Uncharacterized protein</fullName>
    </submittedName>
</protein>